<dbReference type="Pfam" id="PF07730">
    <property type="entry name" value="HisKA_3"/>
    <property type="match status" value="1"/>
</dbReference>
<sequence length="421" mass="44554">MTSAETASLRPLTTALAALWSARGWRATAHALLGLPIGVVTFALTCGLPVGVGYSAGWSLLYAPSDDWVQTTVLVVLTVVVPLPVLLIVPRLTALQRRRFRALLGVEIPRSRRLFRGLRAAGMWRQIAYHVLALFIGAIGAASVAAFWLALPLGFVGWSTNDWPTSVAVALAVVLPAVLVAAPWVARGVARVDTAVARALLGPSRNEALSVRVESLSRSRADIVAATDAERRRIERDLHDGAQQRLVSLALNLGMARANLTDVPEPARQAIEAAHDEATQALTELREFVRGLHPAVLDDRGLDAALSGIAARAPLPVRLNVTVTSRCSPVVEAIAYFVVSEALTNIARHAGAHRAEVTVERTAGRLRVVITDDGRGGATLDSHGTGLRGLAQRAASVDGTFALHSPPGGPTAITVELPCES</sequence>
<gene>
    <name evidence="13" type="ORF">I4J89_31840</name>
</gene>
<name>A0A931CF39_9ACTN</name>
<comment type="caution">
    <text evidence="13">The sequence shown here is derived from an EMBL/GenBank/DDBJ whole genome shotgun (WGS) entry which is preliminary data.</text>
</comment>
<keyword evidence="8" id="KW-0902">Two-component regulatory system</keyword>
<dbReference type="RefSeq" id="WP_196417829.1">
    <property type="nucleotide sequence ID" value="NZ_JADQTO010000018.1"/>
</dbReference>
<evidence type="ECO:0000256" key="9">
    <source>
        <dbReference type="SAM" id="Phobius"/>
    </source>
</evidence>
<evidence type="ECO:0000256" key="6">
    <source>
        <dbReference type="ARBA" id="ARBA00022777"/>
    </source>
</evidence>
<evidence type="ECO:0000256" key="2">
    <source>
        <dbReference type="ARBA" id="ARBA00012438"/>
    </source>
</evidence>
<evidence type="ECO:0000256" key="5">
    <source>
        <dbReference type="ARBA" id="ARBA00022741"/>
    </source>
</evidence>
<evidence type="ECO:0000259" key="10">
    <source>
        <dbReference type="Pfam" id="PF02518"/>
    </source>
</evidence>
<evidence type="ECO:0000313" key="14">
    <source>
        <dbReference type="Proteomes" id="UP000598146"/>
    </source>
</evidence>
<organism evidence="13 14">
    <name type="scientific">Actinoplanes aureus</name>
    <dbReference type="NCBI Taxonomy" id="2792083"/>
    <lineage>
        <taxon>Bacteria</taxon>
        <taxon>Bacillati</taxon>
        <taxon>Actinomycetota</taxon>
        <taxon>Actinomycetes</taxon>
        <taxon>Micromonosporales</taxon>
        <taxon>Micromonosporaceae</taxon>
        <taxon>Actinoplanes</taxon>
    </lineage>
</organism>
<evidence type="ECO:0000256" key="1">
    <source>
        <dbReference type="ARBA" id="ARBA00000085"/>
    </source>
</evidence>
<dbReference type="EC" id="2.7.13.3" evidence="2"/>
<dbReference type="Pfam" id="PF02518">
    <property type="entry name" value="HATPase_c"/>
    <property type="match status" value="1"/>
</dbReference>
<keyword evidence="9" id="KW-1133">Transmembrane helix</keyword>
<dbReference type="CDD" id="cd16917">
    <property type="entry name" value="HATPase_UhpB-NarQ-NarX-like"/>
    <property type="match status" value="1"/>
</dbReference>
<evidence type="ECO:0000256" key="8">
    <source>
        <dbReference type="ARBA" id="ARBA00023012"/>
    </source>
</evidence>
<dbReference type="EMBL" id="JADQTO010000018">
    <property type="protein sequence ID" value="MBG0566048.1"/>
    <property type="molecule type" value="Genomic_DNA"/>
</dbReference>
<dbReference type="Proteomes" id="UP000598146">
    <property type="component" value="Unassembled WGS sequence"/>
</dbReference>
<dbReference type="GO" id="GO:0046983">
    <property type="term" value="F:protein dimerization activity"/>
    <property type="evidence" value="ECO:0007669"/>
    <property type="project" value="InterPro"/>
</dbReference>
<evidence type="ECO:0000259" key="11">
    <source>
        <dbReference type="Pfam" id="PF07730"/>
    </source>
</evidence>
<proteinExistence type="predicted"/>
<dbReference type="InterPro" id="IPR011712">
    <property type="entry name" value="Sig_transdc_His_kin_sub3_dim/P"/>
</dbReference>
<evidence type="ECO:0000256" key="4">
    <source>
        <dbReference type="ARBA" id="ARBA00022679"/>
    </source>
</evidence>
<feature type="transmembrane region" description="Helical" evidence="9">
    <location>
        <begin position="31"/>
        <end position="56"/>
    </location>
</feature>
<dbReference type="InterPro" id="IPR025828">
    <property type="entry name" value="Put_sensor_dom"/>
</dbReference>
<evidence type="ECO:0000259" key="12">
    <source>
        <dbReference type="Pfam" id="PF13796"/>
    </source>
</evidence>
<dbReference type="GO" id="GO:0016020">
    <property type="term" value="C:membrane"/>
    <property type="evidence" value="ECO:0007669"/>
    <property type="project" value="InterPro"/>
</dbReference>
<keyword evidence="9" id="KW-0812">Transmembrane</keyword>
<feature type="domain" description="Putative sensor" evidence="12">
    <location>
        <begin position="73"/>
        <end position="201"/>
    </location>
</feature>
<dbReference type="InterPro" id="IPR036890">
    <property type="entry name" value="HATPase_C_sf"/>
</dbReference>
<dbReference type="PANTHER" id="PTHR24421">
    <property type="entry name" value="NITRATE/NITRITE SENSOR PROTEIN NARX-RELATED"/>
    <property type="match status" value="1"/>
</dbReference>
<feature type="transmembrane region" description="Helical" evidence="9">
    <location>
        <begin position="68"/>
        <end position="89"/>
    </location>
</feature>
<dbReference type="Pfam" id="PF13796">
    <property type="entry name" value="Sensor"/>
    <property type="match status" value="1"/>
</dbReference>
<comment type="catalytic activity">
    <reaction evidence="1">
        <text>ATP + protein L-histidine = ADP + protein N-phospho-L-histidine.</text>
        <dbReference type="EC" id="2.7.13.3"/>
    </reaction>
</comment>
<keyword evidence="9" id="KW-0472">Membrane</keyword>
<keyword evidence="3" id="KW-0597">Phosphoprotein</keyword>
<protein>
    <recommendedName>
        <fullName evidence="2">histidine kinase</fullName>
        <ecNumber evidence="2">2.7.13.3</ecNumber>
    </recommendedName>
</protein>
<feature type="domain" description="Histidine kinase/HSP90-like ATPase" evidence="10">
    <location>
        <begin position="336"/>
        <end position="419"/>
    </location>
</feature>
<dbReference type="SUPFAM" id="SSF55874">
    <property type="entry name" value="ATPase domain of HSP90 chaperone/DNA topoisomerase II/histidine kinase"/>
    <property type="match status" value="1"/>
</dbReference>
<evidence type="ECO:0000313" key="13">
    <source>
        <dbReference type="EMBL" id="MBG0566048.1"/>
    </source>
</evidence>
<dbReference type="GO" id="GO:0000155">
    <property type="term" value="F:phosphorelay sensor kinase activity"/>
    <property type="evidence" value="ECO:0007669"/>
    <property type="project" value="InterPro"/>
</dbReference>
<dbReference type="InterPro" id="IPR050482">
    <property type="entry name" value="Sensor_HK_TwoCompSys"/>
</dbReference>
<feature type="domain" description="Signal transduction histidine kinase subgroup 3 dimerisation and phosphoacceptor" evidence="11">
    <location>
        <begin position="230"/>
        <end position="297"/>
    </location>
</feature>
<feature type="transmembrane region" description="Helical" evidence="9">
    <location>
        <begin position="127"/>
        <end position="151"/>
    </location>
</feature>
<dbReference type="GO" id="GO:0005524">
    <property type="term" value="F:ATP binding"/>
    <property type="evidence" value="ECO:0007669"/>
    <property type="project" value="UniProtKB-KW"/>
</dbReference>
<dbReference type="Gene3D" id="1.20.5.1930">
    <property type="match status" value="1"/>
</dbReference>
<dbReference type="AlphaFoldDB" id="A0A931CF39"/>
<dbReference type="PANTHER" id="PTHR24421:SF10">
    <property type="entry name" value="NITRATE_NITRITE SENSOR PROTEIN NARQ"/>
    <property type="match status" value="1"/>
</dbReference>
<keyword evidence="5" id="KW-0547">Nucleotide-binding</keyword>
<feature type="transmembrane region" description="Helical" evidence="9">
    <location>
        <begin position="163"/>
        <end position="186"/>
    </location>
</feature>
<keyword evidence="14" id="KW-1185">Reference proteome</keyword>
<keyword evidence="7" id="KW-0067">ATP-binding</keyword>
<evidence type="ECO:0000256" key="7">
    <source>
        <dbReference type="ARBA" id="ARBA00022840"/>
    </source>
</evidence>
<dbReference type="Gene3D" id="3.30.565.10">
    <property type="entry name" value="Histidine kinase-like ATPase, C-terminal domain"/>
    <property type="match status" value="1"/>
</dbReference>
<accession>A0A931CF39</accession>
<reference evidence="13" key="1">
    <citation type="submission" date="2020-11" db="EMBL/GenBank/DDBJ databases">
        <title>Isolation and identification of active actinomycetes.</title>
        <authorList>
            <person name="Sun X."/>
        </authorList>
    </citation>
    <scope>NUCLEOTIDE SEQUENCE</scope>
    <source>
        <strain evidence="13">NEAU-A11</strain>
    </source>
</reference>
<keyword evidence="4" id="KW-0808">Transferase</keyword>
<dbReference type="InterPro" id="IPR003594">
    <property type="entry name" value="HATPase_dom"/>
</dbReference>
<evidence type="ECO:0000256" key="3">
    <source>
        <dbReference type="ARBA" id="ARBA00022553"/>
    </source>
</evidence>
<keyword evidence="6 13" id="KW-0418">Kinase</keyword>